<dbReference type="Ensembl" id="ENSORLT00015002799.1">
    <property type="protein sequence ID" value="ENSORLP00015026479.1"/>
    <property type="gene ID" value="ENSORLG00015008104.1"/>
</dbReference>
<name>A0A3P9J2L4_ORYLA</name>
<dbReference type="Proteomes" id="UP000265200">
    <property type="component" value="Chromosome 17"/>
</dbReference>
<proteinExistence type="predicted"/>
<feature type="compositionally biased region" description="Basic residues" evidence="1">
    <location>
        <begin position="1"/>
        <end position="22"/>
    </location>
</feature>
<sequence length="109" mass="12426">PHLRKHTRSISKRPRRCPRGSHSRSPGVGILPTRPACTWSILYLIYLQVADSSSNITVNVSTICSHDCDRKRTLSMLHTVFHQNNRRFFFVTHLSGTLPHLCKQNMCSG</sequence>
<protein>
    <submittedName>
        <fullName evidence="2">Uncharacterized protein</fullName>
    </submittedName>
</protein>
<reference evidence="2" key="3">
    <citation type="submission" date="2025-08" db="UniProtKB">
        <authorList>
            <consortium name="Ensembl"/>
        </authorList>
    </citation>
    <scope>IDENTIFICATION</scope>
    <source>
        <strain evidence="2">HSOK</strain>
    </source>
</reference>
<accession>A0A3P9J2L4</accession>
<evidence type="ECO:0000313" key="2">
    <source>
        <dbReference type="Ensembl" id="ENSORLP00015026479.1"/>
    </source>
</evidence>
<reference key="1">
    <citation type="journal article" date="2007" name="Nature">
        <title>The medaka draft genome and insights into vertebrate genome evolution.</title>
        <authorList>
            <person name="Kasahara M."/>
            <person name="Naruse K."/>
            <person name="Sasaki S."/>
            <person name="Nakatani Y."/>
            <person name="Qu W."/>
            <person name="Ahsan B."/>
            <person name="Yamada T."/>
            <person name="Nagayasu Y."/>
            <person name="Doi K."/>
            <person name="Kasai Y."/>
            <person name="Jindo T."/>
            <person name="Kobayashi D."/>
            <person name="Shimada A."/>
            <person name="Toyoda A."/>
            <person name="Kuroki Y."/>
            <person name="Fujiyama A."/>
            <person name="Sasaki T."/>
            <person name="Shimizu A."/>
            <person name="Asakawa S."/>
            <person name="Shimizu N."/>
            <person name="Hashimoto S."/>
            <person name="Yang J."/>
            <person name="Lee Y."/>
            <person name="Matsushima K."/>
            <person name="Sugano S."/>
            <person name="Sakaizumi M."/>
            <person name="Narita T."/>
            <person name="Ohishi K."/>
            <person name="Haga S."/>
            <person name="Ohta F."/>
            <person name="Nomoto H."/>
            <person name="Nogata K."/>
            <person name="Morishita T."/>
            <person name="Endo T."/>
            <person name="Shin-I T."/>
            <person name="Takeda H."/>
            <person name="Morishita S."/>
            <person name="Kohara Y."/>
        </authorList>
    </citation>
    <scope>NUCLEOTIDE SEQUENCE [LARGE SCALE GENOMIC DNA]</scope>
    <source>
        <strain>Hd-rR</strain>
    </source>
</reference>
<dbReference type="AlphaFoldDB" id="A0A3P9J2L4"/>
<evidence type="ECO:0000313" key="3">
    <source>
        <dbReference type="Proteomes" id="UP000265200"/>
    </source>
</evidence>
<organism evidence="2 3">
    <name type="scientific">Oryzias latipes</name>
    <name type="common">Japanese rice fish</name>
    <name type="synonym">Japanese killifish</name>
    <dbReference type="NCBI Taxonomy" id="8090"/>
    <lineage>
        <taxon>Eukaryota</taxon>
        <taxon>Metazoa</taxon>
        <taxon>Chordata</taxon>
        <taxon>Craniata</taxon>
        <taxon>Vertebrata</taxon>
        <taxon>Euteleostomi</taxon>
        <taxon>Actinopterygii</taxon>
        <taxon>Neopterygii</taxon>
        <taxon>Teleostei</taxon>
        <taxon>Neoteleostei</taxon>
        <taxon>Acanthomorphata</taxon>
        <taxon>Ovalentaria</taxon>
        <taxon>Atherinomorphae</taxon>
        <taxon>Beloniformes</taxon>
        <taxon>Adrianichthyidae</taxon>
        <taxon>Oryziinae</taxon>
        <taxon>Oryzias</taxon>
    </lineage>
</organism>
<reference evidence="2 3" key="2">
    <citation type="submission" date="2017-04" db="EMBL/GenBank/DDBJ databases">
        <title>CpG methylation of centromeres and impact of large insertions on vertebrate speciation.</title>
        <authorList>
            <person name="Ichikawa K."/>
            <person name="Yoshimura J."/>
            <person name="Morishita S."/>
        </authorList>
    </citation>
    <scope>NUCLEOTIDE SEQUENCE</scope>
    <source>
        <strain evidence="2 3">HSOK</strain>
    </source>
</reference>
<reference evidence="2" key="4">
    <citation type="submission" date="2025-09" db="UniProtKB">
        <authorList>
            <consortium name="Ensembl"/>
        </authorList>
    </citation>
    <scope>IDENTIFICATION</scope>
    <source>
        <strain evidence="2">HSOK</strain>
    </source>
</reference>
<feature type="region of interest" description="Disordered" evidence="1">
    <location>
        <begin position="1"/>
        <end position="29"/>
    </location>
</feature>
<evidence type="ECO:0000256" key="1">
    <source>
        <dbReference type="SAM" id="MobiDB-lite"/>
    </source>
</evidence>